<comment type="caution">
    <text evidence="2">The sequence shown here is derived from an EMBL/GenBank/DDBJ whole genome shotgun (WGS) entry which is preliminary data.</text>
</comment>
<dbReference type="AlphaFoldDB" id="A0A9P7YDA8"/>
<dbReference type="Pfam" id="PF06985">
    <property type="entry name" value="HET"/>
    <property type="match status" value="1"/>
</dbReference>
<sequence>MKAHKRESSFRFQPSPLPQYRYLPLDSSPGSIRLLRVFPAEDRDAIIRCEIFHTNLSSEPPYVALSYTWGDPAGLSRVYIKNEVVPVTHNLWRALRRLRQSSGEPVVVWADAICIN</sequence>
<evidence type="ECO:0000259" key="1">
    <source>
        <dbReference type="Pfam" id="PF06985"/>
    </source>
</evidence>
<accession>A0A9P7YDA8</accession>
<dbReference type="PANTHER" id="PTHR24148">
    <property type="entry name" value="ANKYRIN REPEAT DOMAIN-CONTAINING PROTEIN 39 HOMOLOG-RELATED"/>
    <property type="match status" value="1"/>
</dbReference>
<name>A0A9P7YDA8_9HELO</name>
<dbReference type="OrthoDB" id="194358at2759"/>
<dbReference type="InterPro" id="IPR010730">
    <property type="entry name" value="HET"/>
</dbReference>
<keyword evidence="3" id="KW-1185">Reference proteome</keyword>
<proteinExistence type="predicted"/>
<dbReference type="EMBL" id="MU251593">
    <property type="protein sequence ID" value="KAG9231579.1"/>
    <property type="molecule type" value="Genomic_DNA"/>
</dbReference>
<organism evidence="2 3">
    <name type="scientific">Amylocarpus encephaloides</name>
    <dbReference type="NCBI Taxonomy" id="45428"/>
    <lineage>
        <taxon>Eukaryota</taxon>
        <taxon>Fungi</taxon>
        <taxon>Dikarya</taxon>
        <taxon>Ascomycota</taxon>
        <taxon>Pezizomycotina</taxon>
        <taxon>Leotiomycetes</taxon>
        <taxon>Helotiales</taxon>
        <taxon>Helotiales incertae sedis</taxon>
        <taxon>Amylocarpus</taxon>
    </lineage>
</organism>
<dbReference type="PANTHER" id="PTHR24148:SF73">
    <property type="entry name" value="HET DOMAIN PROTEIN (AFU_ORTHOLOGUE AFUA_8G01020)"/>
    <property type="match status" value="1"/>
</dbReference>
<protein>
    <recommendedName>
        <fullName evidence="1">Heterokaryon incompatibility domain-containing protein</fullName>
    </recommendedName>
</protein>
<feature type="domain" description="Heterokaryon incompatibility" evidence="1">
    <location>
        <begin position="62"/>
        <end position="116"/>
    </location>
</feature>
<dbReference type="Proteomes" id="UP000824998">
    <property type="component" value="Unassembled WGS sequence"/>
</dbReference>
<gene>
    <name evidence="2" type="ORF">BJ875DRAFT_382668</name>
</gene>
<evidence type="ECO:0000313" key="2">
    <source>
        <dbReference type="EMBL" id="KAG9231579.1"/>
    </source>
</evidence>
<feature type="non-terminal residue" evidence="2">
    <location>
        <position position="116"/>
    </location>
</feature>
<dbReference type="InterPro" id="IPR052895">
    <property type="entry name" value="HetReg/Transcr_Mod"/>
</dbReference>
<reference evidence="2" key="1">
    <citation type="journal article" date="2021" name="IMA Fungus">
        <title>Genomic characterization of three marine fungi, including Emericellopsis atlantica sp. nov. with signatures of a generalist lifestyle and marine biomass degradation.</title>
        <authorList>
            <person name="Hagestad O.C."/>
            <person name="Hou L."/>
            <person name="Andersen J.H."/>
            <person name="Hansen E.H."/>
            <person name="Altermark B."/>
            <person name="Li C."/>
            <person name="Kuhnert E."/>
            <person name="Cox R.J."/>
            <person name="Crous P.W."/>
            <person name="Spatafora J.W."/>
            <person name="Lail K."/>
            <person name="Amirebrahimi M."/>
            <person name="Lipzen A."/>
            <person name="Pangilinan J."/>
            <person name="Andreopoulos W."/>
            <person name="Hayes R.D."/>
            <person name="Ng V."/>
            <person name="Grigoriev I.V."/>
            <person name="Jackson S.A."/>
            <person name="Sutton T.D.S."/>
            <person name="Dobson A.D.W."/>
            <person name="Rama T."/>
        </authorList>
    </citation>
    <scope>NUCLEOTIDE SEQUENCE</scope>
    <source>
        <strain evidence="2">TRa018bII</strain>
    </source>
</reference>
<evidence type="ECO:0000313" key="3">
    <source>
        <dbReference type="Proteomes" id="UP000824998"/>
    </source>
</evidence>